<protein>
    <submittedName>
        <fullName evidence="2">Uncharacterized protein</fullName>
    </submittedName>
</protein>
<feature type="region of interest" description="Disordered" evidence="1">
    <location>
        <begin position="1"/>
        <end position="24"/>
    </location>
</feature>
<evidence type="ECO:0000313" key="2">
    <source>
        <dbReference type="EMBL" id="WVZ94459.1"/>
    </source>
</evidence>
<dbReference type="EMBL" id="CP144753">
    <property type="protein sequence ID" value="WVZ94459.1"/>
    <property type="molecule type" value="Genomic_DNA"/>
</dbReference>
<evidence type="ECO:0000313" key="3">
    <source>
        <dbReference type="Proteomes" id="UP001341281"/>
    </source>
</evidence>
<keyword evidence="3" id="KW-1185">Reference proteome</keyword>
<dbReference type="AlphaFoldDB" id="A0AAQ3UMN7"/>
<proteinExistence type="predicted"/>
<organism evidence="2 3">
    <name type="scientific">Paspalum notatum var. saurae</name>
    <dbReference type="NCBI Taxonomy" id="547442"/>
    <lineage>
        <taxon>Eukaryota</taxon>
        <taxon>Viridiplantae</taxon>
        <taxon>Streptophyta</taxon>
        <taxon>Embryophyta</taxon>
        <taxon>Tracheophyta</taxon>
        <taxon>Spermatophyta</taxon>
        <taxon>Magnoliopsida</taxon>
        <taxon>Liliopsida</taxon>
        <taxon>Poales</taxon>
        <taxon>Poaceae</taxon>
        <taxon>PACMAD clade</taxon>
        <taxon>Panicoideae</taxon>
        <taxon>Andropogonodae</taxon>
        <taxon>Paspaleae</taxon>
        <taxon>Paspalinae</taxon>
        <taxon>Paspalum</taxon>
    </lineage>
</organism>
<evidence type="ECO:0000256" key="1">
    <source>
        <dbReference type="SAM" id="MobiDB-lite"/>
    </source>
</evidence>
<sequence length="215" mass="22793">MDHPHITMPCASSEPDSPHANAASVRASTCGRVRSWPPAPEVTGRAERLLPSEGTWRTQVRDGRAMMRQRWGWAEWLPPSEESGRANRRGGGVEPGQRWHLRSLSPSPGVPGSQPLPTALPSPGFTTHNAAQSRMDLVTSTTVTSPAGPDAAALACASVVAHAASVAHGCSALLPPHEPSQGNIVITKLQDLYYPLGCRLAEPKGRMPSIAAQVL</sequence>
<accession>A0AAQ3UMN7</accession>
<name>A0AAQ3UMN7_PASNO</name>
<dbReference type="Proteomes" id="UP001341281">
    <property type="component" value="Chromosome 09"/>
</dbReference>
<gene>
    <name evidence="2" type="ORF">U9M48_040347</name>
</gene>
<reference evidence="2 3" key="1">
    <citation type="submission" date="2024-02" db="EMBL/GenBank/DDBJ databases">
        <title>High-quality chromosome-scale genome assembly of Pensacola bahiagrass (Paspalum notatum Flugge var. saurae).</title>
        <authorList>
            <person name="Vega J.M."/>
            <person name="Podio M."/>
            <person name="Orjuela J."/>
            <person name="Siena L.A."/>
            <person name="Pessino S.C."/>
            <person name="Combes M.C."/>
            <person name="Mariac C."/>
            <person name="Albertini E."/>
            <person name="Pupilli F."/>
            <person name="Ortiz J.P.A."/>
            <person name="Leblanc O."/>
        </authorList>
    </citation>
    <scope>NUCLEOTIDE SEQUENCE [LARGE SCALE GENOMIC DNA]</scope>
    <source>
        <strain evidence="2">R1</strain>
        <tissue evidence="2">Leaf</tissue>
    </source>
</reference>
<feature type="region of interest" description="Disordered" evidence="1">
    <location>
        <begin position="78"/>
        <end position="128"/>
    </location>
</feature>